<dbReference type="Pfam" id="PF13456">
    <property type="entry name" value="RVT_3"/>
    <property type="match status" value="1"/>
</dbReference>
<dbReference type="Proteomes" id="UP001472677">
    <property type="component" value="Unassembled WGS sequence"/>
</dbReference>
<gene>
    <name evidence="2" type="ORF">V6N12_051079</name>
</gene>
<dbReference type="InterPro" id="IPR002156">
    <property type="entry name" value="RNaseH_domain"/>
</dbReference>
<accession>A0ABR2GE92</accession>
<feature type="domain" description="RNase H type-1" evidence="1">
    <location>
        <begin position="115"/>
        <end position="178"/>
    </location>
</feature>
<proteinExistence type="predicted"/>
<reference evidence="2 3" key="1">
    <citation type="journal article" date="2024" name="G3 (Bethesda)">
        <title>Genome assembly of Hibiscus sabdariffa L. provides insights into metabolisms of medicinal natural products.</title>
        <authorList>
            <person name="Kim T."/>
        </authorList>
    </citation>
    <scope>NUCLEOTIDE SEQUENCE [LARGE SCALE GENOMIC DNA]</scope>
    <source>
        <strain evidence="2">TK-2024</strain>
        <tissue evidence="2">Old leaves</tissue>
    </source>
</reference>
<evidence type="ECO:0000259" key="1">
    <source>
        <dbReference type="Pfam" id="PF13456"/>
    </source>
</evidence>
<evidence type="ECO:0000313" key="3">
    <source>
        <dbReference type="Proteomes" id="UP001472677"/>
    </source>
</evidence>
<keyword evidence="3" id="KW-1185">Reference proteome</keyword>
<comment type="caution">
    <text evidence="2">The sequence shown here is derived from an EMBL/GenBank/DDBJ whole genome shotgun (WGS) entry which is preliminary data.</text>
</comment>
<evidence type="ECO:0000313" key="2">
    <source>
        <dbReference type="EMBL" id="KAK8601238.1"/>
    </source>
</evidence>
<organism evidence="2 3">
    <name type="scientific">Hibiscus sabdariffa</name>
    <name type="common">roselle</name>
    <dbReference type="NCBI Taxonomy" id="183260"/>
    <lineage>
        <taxon>Eukaryota</taxon>
        <taxon>Viridiplantae</taxon>
        <taxon>Streptophyta</taxon>
        <taxon>Embryophyta</taxon>
        <taxon>Tracheophyta</taxon>
        <taxon>Spermatophyta</taxon>
        <taxon>Magnoliopsida</taxon>
        <taxon>eudicotyledons</taxon>
        <taxon>Gunneridae</taxon>
        <taxon>Pentapetalae</taxon>
        <taxon>rosids</taxon>
        <taxon>malvids</taxon>
        <taxon>Malvales</taxon>
        <taxon>Malvaceae</taxon>
        <taxon>Malvoideae</taxon>
        <taxon>Hibiscus</taxon>
    </lineage>
</organism>
<sequence length="207" mass="23530">MKECICWHVQNGVSTDFWYDHWVDMENRLVFSCTAAKALTPIVVCDMGDNNGNWNWSRFSSILPQGVIDMLVAIKPPSTVFGHDLLGWRWEHNRRFTTKSAYSALDNDFPITSHFNWKTVKMETDNLDVARILLGSSDALASCSLVDAILMVLARKWTVSIRHITRDQNLVADRVVTLCRDPSIGYRVFDLVPDGLNDLVRKEAKVG</sequence>
<protein>
    <recommendedName>
        <fullName evidence="1">RNase H type-1 domain-containing protein</fullName>
    </recommendedName>
</protein>
<dbReference type="EMBL" id="JBBPBM010000001">
    <property type="protein sequence ID" value="KAK8601238.1"/>
    <property type="molecule type" value="Genomic_DNA"/>
</dbReference>
<name>A0ABR2GE92_9ROSI</name>